<organism evidence="4 5">
    <name type="scientific">Glycocaulis alkaliphilus</name>
    <dbReference type="NCBI Taxonomy" id="1434191"/>
    <lineage>
        <taxon>Bacteria</taxon>
        <taxon>Pseudomonadati</taxon>
        <taxon>Pseudomonadota</taxon>
        <taxon>Alphaproteobacteria</taxon>
        <taxon>Maricaulales</taxon>
        <taxon>Maricaulaceae</taxon>
        <taxon>Glycocaulis</taxon>
    </lineage>
</organism>
<gene>
    <name evidence="4" type="ORF">X907_0380</name>
</gene>
<dbReference type="PANTHER" id="PTHR10434:SF40">
    <property type="entry name" value="1-ACYL-SN-GLYCEROL-3-PHOSPHATE ACYLTRANSFERASE"/>
    <property type="match status" value="1"/>
</dbReference>
<dbReference type="InterPro" id="IPR002123">
    <property type="entry name" value="Plipid/glycerol_acylTrfase"/>
</dbReference>
<sequence>MHIIGSAFFVVWMYGLMAVMGLLCSPLLLGPRSWAQRCFAVYRWLVFGGLRVLCGIRFEVRGHEHIPFGPALVASKHQSMFETLAFWHILPDPAIILKKELKYLPFFGWYAMKLKNVAVDRSAGASALKAMLRAARERAHEGRQVVIFPQGTRVKPGEAESYKPGVAGLYGAMDVPCVPVALNSGLYWPPSGFVRRPGTIIIEFLPPIPAGLPRASFMSELETRIETASQALLPSPQGNVSP</sequence>
<dbReference type="RefSeq" id="WP_233352479.1">
    <property type="nucleotide sequence ID" value="NZ_BMFB01000006.1"/>
</dbReference>
<evidence type="ECO:0000313" key="5">
    <source>
        <dbReference type="Proteomes" id="UP000286954"/>
    </source>
</evidence>
<keyword evidence="3 4" id="KW-0012">Acyltransferase</keyword>
<evidence type="ECO:0000256" key="3">
    <source>
        <dbReference type="ARBA" id="ARBA00023315"/>
    </source>
</evidence>
<dbReference type="Pfam" id="PF01553">
    <property type="entry name" value="Acyltransferase"/>
    <property type="match status" value="1"/>
</dbReference>
<dbReference type="Proteomes" id="UP000286954">
    <property type="component" value="Chromosome"/>
</dbReference>
<dbReference type="GO" id="GO:0003841">
    <property type="term" value="F:1-acylglycerol-3-phosphate O-acyltransferase activity"/>
    <property type="evidence" value="ECO:0007669"/>
    <property type="project" value="TreeGrafter"/>
</dbReference>
<comment type="pathway">
    <text evidence="1">Lipid metabolism.</text>
</comment>
<dbReference type="SUPFAM" id="SSF69593">
    <property type="entry name" value="Glycerol-3-phosphate (1)-acyltransferase"/>
    <property type="match status" value="1"/>
</dbReference>
<accession>A0A3T0E704</accession>
<evidence type="ECO:0000313" key="4">
    <source>
        <dbReference type="EMBL" id="AZU02928.1"/>
    </source>
</evidence>
<dbReference type="KEGG" id="gak:X907_0380"/>
<dbReference type="PANTHER" id="PTHR10434">
    <property type="entry name" value="1-ACYL-SN-GLYCEROL-3-PHOSPHATE ACYLTRANSFERASE"/>
    <property type="match status" value="1"/>
</dbReference>
<keyword evidence="5" id="KW-1185">Reference proteome</keyword>
<evidence type="ECO:0000256" key="1">
    <source>
        <dbReference type="ARBA" id="ARBA00005189"/>
    </source>
</evidence>
<dbReference type="SMART" id="SM00563">
    <property type="entry name" value="PlsC"/>
    <property type="match status" value="1"/>
</dbReference>
<dbReference type="EMBL" id="CP018911">
    <property type="protein sequence ID" value="AZU02928.1"/>
    <property type="molecule type" value="Genomic_DNA"/>
</dbReference>
<protein>
    <submittedName>
        <fullName evidence="4">Phospholipid/glycerol acyltransferase</fullName>
    </submittedName>
</protein>
<evidence type="ECO:0000256" key="2">
    <source>
        <dbReference type="ARBA" id="ARBA00022679"/>
    </source>
</evidence>
<proteinExistence type="predicted"/>
<dbReference type="AlphaFoldDB" id="A0A3T0E704"/>
<keyword evidence="2 4" id="KW-0808">Transferase</keyword>
<dbReference type="GO" id="GO:0006654">
    <property type="term" value="P:phosphatidic acid biosynthetic process"/>
    <property type="evidence" value="ECO:0007669"/>
    <property type="project" value="TreeGrafter"/>
</dbReference>
<reference evidence="4 5" key="1">
    <citation type="submission" date="2016-12" db="EMBL/GenBank/DDBJ databases">
        <title>The genome of dimorphic prosthecate Glycocaulis alkaliphilus 6b-8t, isolated from crude oil dictates its adaptability in petroleum environments.</title>
        <authorList>
            <person name="Wu X.-L."/>
            <person name="Geng S."/>
        </authorList>
    </citation>
    <scope>NUCLEOTIDE SEQUENCE [LARGE SCALE GENOMIC DNA]</scope>
    <source>
        <strain evidence="4 5">6B-8</strain>
    </source>
</reference>
<name>A0A3T0E704_9PROT</name>
<dbReference type="CDD" id="cd07989">
    <property type="entry name" value="LPLAT_AGPAT-like"/>
    <property type="match status" value="1"/>
</dbReference>